<evidence type="ECO:0000256" key="1">
    <source>
        <dbReference type="SAM" id="MobiDB-lite"/>
    </source>
</evidence>
<name>A0AAE0GIP8_9CHLO</name>
<organism evidence="2 3">
    <name type="scientific">Cymbomonas tetramitiformis</name>
    <dbReference type="NCBI Taxonomy" id="36881"/>
    <lineage>
        <taxon>Eukaryota</taxon>
        <taxon>Viridiplantae</taxon>
        <taxon>Chlorophyta</taxon>
        <taxon>Pyramimonadophyceae</taxon>
        <taxon>Pyramimonadales</taxon>
        <taxon>Pyramimonadaceae</taxon>
        <taxon>Cymbomonas</taxon>
    </lineage>
</organism>
<gene>
    <name evidence="2" type="ORF">CYMTET_13337</name>
</gene>
<dbReference type="AlphaFoldDB" id="A0AAE0GIP8"/>
<feature type="region of interest" description="Disordered" evidence="1">
    <location>
        <begin position="1"/>
        <end position="136"/>
    </location>
</feature>
<proteinExistence type="predicted"/>
<accession>A0AAE0GIP8</accession>
<feature type="compositionally biased region" description="Acidic residues" evidence="1">
    <location>
        <begin position="59"/>
        <end position="68"/>
    </location>
</feature>
<protein>
    <submittedName>
        <fullName evidence="2">Uncharacterized protein</fullName>
    </submittedName>
</protein>
<feature type="compositionally biased region" description="Polar residues" evidence="1">
    <location>
        <begin position="107"/>
        <end position="116"/>
    </location>
</feature>
<keyword evidence="3" id="KW-1185">Reference proteome</keyword>
<evidence type="ECO:0000313" key="3">
    <source>
        <dbReference type="Proteomes" id="UP001190700"/>
    </source>
</evidence>
<dbReference type="EMBL" id="LGRX02005300">
    <property type="protein sequence ID" value="KAK3278742.1"/>
    <property type="molecule type" value="Genomic_DNA"/>
</dbReference>
<dbReference type="Proteomes" id="UP001190700">
    <property type="component" value="Unassembled WGS sequence"/>
</dbReference>
<sequence>MHADGDSDIGPEGAPGVGARGESDVEAEDESEIGADGDSDQDLEREDKMREGTTAASDSDQEEQEADIGEGALGEGDVGEGQLEGGLLPVDEEESLELGKNDEAQLSEPSAGSEDSTAVELARGDNEDGTTEQEVAGHEAIGQAGLVQDVTSQVQKQEESKDALLSPAPPKPKSPLKRQKEEVPLYAARDAEIRRQYLSQEESNAAAVLVDAVDQLFDLPELPENPFFFVANVLSRHQYQEDDWETQRRGNGADVVEQIDVQRQLCKLAEDDDAWGLPHLLACVNSDGIDAILMVLQRLPASVLSVRSVLDDNSFGEQCTVSILASLQGPSVVRRFSAAEGLPPALYLQADIQIAAPKLEPAIDCFCDIVLQESRALDDEPRHVMHYISIDYQVCDGFFPFTVRSPKKQRWKVEELDDPEKEGSFIIALKRAVVSHEHVYIEASLALEGQASTAKVRERYVSTRIRYVFHHTLGGTHTTTYGSLPLEALFCGLFTEERIVWRYLSLFGQIANPYRPMTMEPNKYLLMKKTVAEYEHGDKMAALSLLLVAAQMESKSQASDIHPQAEASVTILRRLLTTDAVVLRGIAQEAATLHAVVVVEQARQLQARPFAWWLWRAAKRTRGPGRGRWEDGLDAERDAQRERFVTRHLASLRQRTSDVLSNSPVFELKVIEKMVRQQFTERTAEVGASLQLDNDLGKVEILCSSVAASLAEAQLSAMTCEPARALLQAYAFELRHRYRLPMAPPMDPLGDVVHPHEDLHVVLDIGAAQEAHLAAHSVPAAAIPAAPMLQYAVDTGLDDALQEMYVEVTEPPMVANPFPRLMWQLHTHAFRLQAQIPQPEALTASVHNDLWLVRPEGCIYAACAPGAREAAGSLGAHETTSGTLGASPPATPRGYAASPRGSDPEDDDADTAHQGLEVVYGLFAAVTFVHCPSAHACSRELKYFMQPRRWQRVTTPLLSHPGGF</sequence>
<evidence type="ECO:0000313" key="2">
    <source>
        <dbReference type="EMBL" id="KAK3278742.1"/>
    </source>
</evidence>
<reference evidence="2 3" key="1">
    <citation type="journal article" date="2015" name="Genome Biol. Evol.">
        <title>Comparative Genomics of a Bacterivorous Green Alga Reveals Evolutionary Causalities and Consequences of Phago-Mixotrophic Mode of Nutrition.</title>
        <authorList>
            <person name="Burns J.A."/>
            <person name="Paasch A."/>
            <person name="Narechania A."/>
            <person name="Kim E."/>
        </authorList>
    </citation>
    <scope>NUCLEOTIDE SEQUENCE [LARGE SCALE GENOMIC DNA]</scope>
    <source>
        <strain evidence="2 3">PLY_AMNH</strain>
    </source>
</reference>
<feature type="region of interest" description="Disordered" evidence="1">
    <location>
        <begin position="150"/>
        <end position="183"/>
    </location>
</feature>
<feature type="compositionally biased region" description="Acidic residues" evidence="1">
    <location>
        <begin position="24"/>
        <end position="44"/>
    </location>
</feature>
<feature type="region of interest" description="Disordered" evidence="1">
    <location>
        <begin position="874"/>
        <end position="910"/>
    </location>
</feature>
<comment type="caution">
    <text evidence="2">The sequence shown here is derived from an EMBL/GenBank/DDBJ whole genome shotgun (WGS) entry which is preliminary data.</text>
</comment>